<dbReference type="PANTHER" id="PTHR32419:SF6">
    <property type="entry name" value="GLUTATHIONE S-TRANSFERASE OMEGA-LIKE 1-RELATED"/>
    <property type="match status" value="1"/>
</dbReference>
<accession>A0ABW1NCZ0</accession>
<dbReference type="EC" id="1.8.5.-" evidence="2"/>
<keyword evidence="3" id="KW-1185">Reference proteome</keyword>
<dbReference type="InterPro" id="IPR036249">
    <property type="entry name" value="Thioredoxin-like_sf"/>
</dbReference>
<dbReference type="InterPro" id="IPR036282">
    <property type="entry name" value="Glutathione-S-Trfase_C_sf"/>
</dbReference>
<reference evidence="3" key="1">
    <citation type="journal article" date="2019" name="Int. J. Syst. Evol. Microbiol.">
        <title>The Global Catalogue of Microorganisms (GCM) 10K type strain sequencing project: providing services to taxonomists for standard genome sequencing and annotation.</title>
        <authorList>
            <consortium name="The Broad Institute Genomics Platform"/>
            <consortium name="The Broad Institute Genome Sequencing Center for Infectious Disease"/>
            <person name="Wu L."/>
            <person name="Ma J."/>
        </authorList>
    </citation>
    <scope>NUCLEOTIDE SEQUENCE [LARGE SCALE GENOMIC DNA]</scope>
    <source>
        <strain evidence="3">JCM 30346</strain>
    </source>
</reference>
<evidence type="ECO:0000259" key="1">
    <source>
        <dbReference type="PROSITE" id="PS50405"/>
    </source>
</evidence>
<gene>
    <name evidence="2" type="ORF">ACFP1K_08520</name>
</gene>
<dbReference type="CDD" id="cd03190">
    <property type="entry name" value="GST_C_Omega_like"/>
    <property type="match status" value="1"/>
</dbReference>
<comment type="caution">
    <text evidence="2">The sequence shown here is derived from an EMBL/GenBank/DDBJ whole genome shotgun (WGS) entry which is preliminary data.</text>
</comment>
<dbReference type="SFLD" id="SFLDG01206">
    <property type="entry name" value="Xi.1"/>
    <property type="match status" value="1"/>
</dbReference>
<dbReference type="SFLD" id="SFLDS00019">
    <property type="entry name" value="Glutathione_Transferase_(cytos"/>
    <property type="match status" value="1"/>
</dbReference>
<feature type="domain" description="GST C-terminal" evidence="1">
    <location>
        <begin position="173"/>
        <end position="297"/>
    </location>
</feature>
<dbReference type="Proteomes" id="UP001596137">
    <property type="component" value="Unassembled WGS sequence"/>
</dbReference>
<name>A0ABW1NCZ0_9ACTN</name>
<dbReference type="Pfam" id="PF13410">
    <property type="entry name" value="GST_C_2"/>
    <property type="match status" value="1"/>
</dbReference>
<dbReference type="PIRSF" id="PIRSF015753">
    <property type="entry name" value="GST"/>
    <property type="match status" value="1"/>
</dbReference>
<dbReference type="PROSITE" id="PS50405">
    <property type="entry name" value="GST_CTER"/>
    <property type="match status" value="1"/>
</dbReference>
<dbReference type="InterPro" id="IPR047047">
    <property type="entry name" value="GST_Omega-like_C"/>
</dbReference>
<sequence length="318" mass="36416">MSTPSAVATPVDFDTYGDYVVKASTAPTGAFNRPVYRFRDRITADGSSGYKAEPGRYHLYVSYACPWAHRAIIVRSLKKLENVVTLSAVDPLRDGRGWAFREGDGHTPDPVNGFRLLREAYEATEPGYDGHVSVPVLWDRETGRIVSNNFPDITIDLNTEFNQWSDTSLDLYPEPLRPEIDTLNDLIYRTINNGVYRAGFAATQSAYEEAVTTLFATLDTLETRLADSQYLLGDHLTESDIRLWVTLVRFDTVYHTHFKTNLHRLTDYKSLWAYTRHLYEIPAFRETTDFTHIKTHYYRTHPQLNPSRIVPLGPILTW</sequence>
<dbReference type="GO" id="GO:0016491">
    <property type="term" value="F:oxidoreductase activity"/>
    <property type="evidence" value="ECO:0007669"/>
    <property type="project" value="UniProtKB-KW"/>
</dbReference>
<evidence type="ECO:0000313" key="2">
    <source>
        <dbReference type="EMBL" id="MFC6081199.1"/>
    </source>
</evidence>
<keyword evidence="2" id="KW-0560">Oxidoreductase</keyword>
<protein>
    <submittedName>
        <fullName evidence="2">Glutathione S-transferase family protein</fullName>
        <ecNumber evidence="2">1.8.5.-</ecNumber>
    </submittedName>
</protein>
<dbReference type="InterPro" id="IPR010987">
    <property type="entry name" value="Glutathione-S-Trfase_C-like"/>
</dbReference>
<dbReference type="SUPFAM" id="SSF47616">
    <property type="entry name" value="GST C-terminal domain-like"/>
    <property type="match status" value="1"/>
</dbReference>
<dbReference type="InterPro" id="IPR040079">
    <property type="entry name" value="Glutathione_S-Trfase"/>
</dbReference>
<dbReference type="PANTHER" id="PTHR32419">
    <property type="entry name" value="GLUTATHIONYL-HYDROQUINONE REDUCTASE"/>
    <property type="match status" value="1"/>
</dbReference>
<organism evidence="2 3">
    <name type="scientific">Sphaerisporangium aureirubrum</name>
    <dbReference type="NCBI Taxonomy" id="1544736"/>
    <lineage>
        <taxon>Bacteria</taxon>
        <taxon>Bacillati</taxon>
        <taxon>Actinomycetota</taxon>
        <taxon>Actinomycetes</taxon>
        <taxon>Streptosporangiales</taxon>
        <taxon>Streptosporangiaceae</taxon>
        <taxon>Sphaerisporangium</taxon>
    </lineage>
</organism>
<proteinExistence type="predicted"/>
<dbReference type="RefSeq" id="WP_380748763.1">
    <property type="nucleotide sequence ID" value="NZ_JBHSRF010000008.1"/>
</dbReference>
<dbReference type="InterPro" id="IPR016639">
    <property type="entry name" value="GST_Omega/GSH"/>
</dbReference>
<dbReference type="EMBL" id="JBHSRF010000008">
    <property type="protein sequence ID" value="MFC6081199.1"/>
    <property type="molecule type" value="Genomic_DNA"/>
</dbReference>
<dbReference type="SUPFAM" id="SSF52833">
    <property type="entry name" value="Thioredoxin-like"/>
    <property type="match status" value="1"/>
</dbReference>
<dbReference type="Gene3D" id="1.20.1050.10">
    <property type="match status" value="1"/>
</dbReference>
<dbReference type="Gene3D" id="3.40.30.10">
    <property type="entry name" value="Glutaredoxin"/>
    <property type="match status" value="1"/>
</dbReference>
<evidence type="ECO:0000313" key="3">
    <source>
        <dbReference type="Proteomes" id="UP001596137"/>
    </source>
</evidence>
<dbReference type="SFLD" id="SFLDG01148">
    <property type="entry name" value="Xi_(cytGST)"/>
    <property type="match status" value="1"/>
</dbReference>